<evidence type="ECO:0000259" key="5">
    <source>
        <dbReference type="PROSITE" id="PS50865"/>
    </source>
</evidence>
<dbReference type="STRING" id="71717.A0A4Y7SSZ2"/>
<dbReference type="Gene3D" id="6.10.140.2220">
    <property type="match status" value="1"/>
</dbReference>
<dbReference type="SUPFAM" id="SSF144232">
    <property type="entry name" value="HIT/MYND zinc finger-like"/>
    <property type="match status" value="1"/>
</dbReference>
<dbReference type="Proteomes" id="UP000298030">
    <property type="component" value="Unassembled WGS sequence"/>
</dbReference>
<dbReference type="PROSITE" id="PS50865">
    <property type="entry name" value="ZF_MYND_2"/>
    <property type="match status" value="1"/>
</dbReference>
<evidence type="ECO:0000256" key="3">
    <source>
        <dbReference type="ARBA" id="ARBA00022833"/>
    </source>
</evidence>
<reference evidence="6 7" key="1">
    <citation type="journal article" date="2019" name="Nat. Ecol. Evol.">
        <title>Megaphylogeny resolves global patterns of mushroom evolution.</title>
        <authorList>
            <person name="Varga T."/>
            <person name="Krizsan K."/>
            <person name="Foldi C."/>
            <person name="Dima B."/>
            <person name="Sanchez-Garcia M."/>
            <person name="Sanchez-Ramirez S."/>
            <person name="Szollosi G.J."/>
            <person name="Szarkandi J.G."/>
            <person name="Papp V."/>
            <person name="Albert L."/>
            <person name="Andreopoulos W."/>
            <person name="Angelini C."/>
            <person name="Antonin V."/>
            <person name="Barry K.W."/>
            <person name="Bougher N.L."/>
            <person name="Buchanan P."/>
            <person name="Buyck B."/>
            <person name="Bense V."/>
            <person name="Catcheside P."/>
            <person name="Chovatia M."/>
            <person name="Cooper J."/>
            <person name="Damon W."/>
            <person name="Desjardin D."/>
            <person name="Finy P."/>
            <person name="Geml J."/>
            <person name="Haridas S."/>
            <person name="Hughes K."/>
            <person name="Justo A."/>
            <person name="Karasinski D."/>
            <person name="Kautmanova I."/>
            <person name="Kiss B."/>
            <person name="Kocsube S."/>
            <person name="Kotiranta H."/>
            <person name="LaButti K.M."/>
            <person name="Lechner B.E."/>
            <person name="Liimatainen K."/>
            <person name="Lipzen A."/>
            <person name="Lukacs Z."/>
            <person name="Mihaltcheva S."/>
            <person name="Morgado L.N."/>
            <person name="Niskanen T."/>
            <person name="Noordeloos M.E."/>
            <person name="Ohm R.A."/>
            <person name="Ortiz-Santana B."/>
            <person name="Ovrebo C."/>
            <person name="Racz N."/>
            <person name="Riley R."/>
            <person name="Savchenko A."/>
            <person name="Shiryaev A."/>
            <person name="Soop K."/>
            <person name="Spirin V."/>
            <person name="Szebenyi C."/>
            <person name="Tomsovsky M."/>
            <person name="Tulloss R.E."/>
            <person name="Uehling J."/>
            <person name="Grigoriev I.V."/>
            <person name="Vagvolgyi C."/>
            <person name="Papp T."/>
            <person name="Martin F.M."/>
            <person name="Miettinen O."/>
            <person name="Hibbett D.S."/>
            <person name="Nagy L.G."/>
        </authorList>
    </citation>
    <scope>NUCLEOTIDE SEQUENCE [LARGE SCALE GENOMIC DNA]</scope>
    <source>
        <strain evidence="6 7">FP101781</strain>
    </source>
</reference>
<dbReference type="AlphaFoldDB" id="A0A4Y7SSZ2"/>
<keyword evidence="7" id="KW-1185">Reference proteome</keyword>
<keyword evidence="3" id="KW-0862">Zinc</keyword>
<keyword evidence="1" id="KW-0479">Metal-binding</keyword>
<evidence type="ECO:0000313" key="6">
    <source>
        <dbReference type="EMBL" id="TEB24758.1"/>
    </source>
</evidence>
<evidence type="ECO:0000256" key="4">
    <source>
        <dbReference type="PROSITE-ProRule" id="PRU00134"/>
    </source>
</evidence>
<dbReference type="EMBL" id="QPFP01000063">
    <property type="protein sequence ID" value="TEB24758.1"/>
    <property type="molecule type" value="Genomic_DNA"/>
</dbReference>
<sequence length="644" mass="71837">MPPPISRATNRLKVKLLIQAAAKTGIAVDLVNYILAAEDCDTYISASVVHLLRSNPTPLLRLTSPSEDWYTEALGAEAAITVIFAQCRVILSKAVPKNGMAQLLRENYTALLLWFRFFVDDRTWANKSYSGPGIGIGCFLCLMLAIDEDLTKDIMSCRITIDIILILWGLTSDDGSYFVGNHSQDLDCPIVEILKIVVLHDTGRHSLLALLNASTSNIRRVVRPMKHRVQELVETQLYHMSASDGIQTIGDFIHLADALTRCPEDLPEDLVRLFYTPGFIFAICCVSCTVLDRRTDSAPLSSQALTEILWFICTAALRNNRCESNPMKKVKAAIDGGVFNLIVETIRYLPPRSNQSAALLSFLAEMVAYAAYPEVLLSLEEAHSELQEGEGSNHKYLKLALECIAECQSYRRWMAVAVAGKKPFVCHCLLHDNTGFAPEGSKSKKCSRCNLAVYCSAHCQRLDWEGGHRERCVPNTQHGSHANKGPRLQVQASQVAFVQQFVSFTFRKVEEKYRKEEIPAEEILPQLAQEPNVHLVDAWFPWGELEINLFIRLKRVGRNDFRPLSTTVFQLSMNGCSGNGQKAAIPGSQLTKVSCKALRAIRSGGRSNVSRGFQFLDSPPLHQISFLDRTGYRSESGMDNWQHG</sequence>
<gene>
    <name evidence="6" type="ORF">FA13DRAFT_1714413</name>
</gene>
<dbReference type="InterPro" id="IPR002893">
    <property type="entry name" value="Znf_MYND"/>
</dbReference>
<comment type="caution">
    <text evidence="6">The sequence shown here is derived from an EMBL/GenBank/DDBJ whole genome shotgun (WGS) entry which is preliminary data.</text>
</comment>
<organism evidence="6 7">
    <name type="scientific">Coprinellus micaceus</name>
    <name type="common">Glistening ink-cap mushroom</name>
    <name type="synonym">Coprinus micaceus</name>
    <dbReference type="NCBI Taxonomy" id="71717"/>
    <lineage>
        <taxon>Eukaryota</taxon>
        <taxon>Fungi</taxon>
        <taxon>Dikarya</taxon>
        <taxon>Basidiomycota</taxon>
        <taxon>Agaricomycotina</taxon>
        <taxon>Agaricomycetes</taxon>
        <taxon>Agaricomycetidae</taxon>
        <taxon>Agaricales</taxon>
        <taxon>Agaricineae</taxon>
        <taxon>Psathyrellaceae</taxon>
        <taxon>Coprinellus</taxon>
    </lineage>
</organism>
<accession>A0A4Y7SSZ2</accession>
<feature type="domain" description="MYND-type" evidence="5">
    <location>
        <begin position="428"/>
        <end position="472"/>
    </location>
</feature>
<dbReference type="Pfam" id="PF01753">
    <property type="entry name" value="zf-MYND"/>
    <property type="match status" value="1"/>
</dbReference>
<name>A0A4Y7SSZ2_COPMI</name>
<dbReference type="OrthoDB" id="9922773at2759"/>
<proteinExistence type="predicted"/>
<protein>
    <recommendedName>
        <fullName evidence="5">MYND-type domain-containing protein</fullName>
    </recommendedName>
</protein>
<dbReference type="GO" id="GO:0008270">
    <property type="term" value="F:zinc ion binding"/>
    <property type="evidence" value="ECO:0007669"/>
    <property type="project" value="UniProtKB-KW"/>
</dbReference>
<keyword evidence="2 4" id="KW-0863">Zinc-finger</keyword>
<evidence type="ECO:0000256" key="1">
    <source>
        <dbReference type="ARBA" id="ARBA00022723"/>
    </source>
</evidence>
<evidence type="ECO:0000313" key="7">
    <source>
        <dbReference type="Proteomes" id="UP000298030"/>
    </source>
</evidence>
<evidence type="ECO:0000256" key="2">
    <source>
        <dbReference type="ARBA" id="ARBA00022771"/>
    </source>
</evidence>